<dbReference type="HOGENOM" id="CLU_039867_0_0_1"/>
<reference evidence="2 3" key="1">
    <citation type="submission" date="2014-06" db="EMBL/GenBank/DDBJ databases">
        <title>Evolutionary Origins and Diversification of the Mycorrhizal Mutualists.</title>
        <authorList>
            <consortium name="DOE Joint Genome Institute"/>
            <consortium name="Mycorrhizal Genomics Consortium"/>
            <person name="Kohler A."/>
            <person name="Kuo A."/>
            <person name="Nagy L.G."/>
            <person name="Floudas D."/>
            <person name="Copeland A."/>
            <person name="Barry K.W."/>
            <person name="Cichocki N."/>
            <person name="Veneault-Fourrey C."/>
            <person name="LaButti K."/>
            <person name="Lindquist E.A."/>
            <person name="Lipzen A."/>
            <person name="Lundell T."/>
            <person name="Morin E."/>
            <person name="Murat C."/>
            <person name="Riley R."/>
            <person name="Ohm R."/>
            <person name="Sun H."/>
            <person name="Tunlid A."/>
            <person name="Henrissat B."/>
            <person name="Grigoriev I.V."/>
            <person name="Hibbett D.S."/>
            <person name="Martin F."/>
        </authorList>
    </citation>
    <scope>NUCLEOTIDE SEQUENCE [LARGE SCALE GENOMIC DNA]</scope>
    <source>
        <strain evidence="2 3">SS14</strain>
    </source>
</reference>
<gene>
    <name evidence="2" type="ORF">M422DRAFT_262812</name>
</gene>
<evidence type="ECO:0000313" key="2">
    <source>
        <dbReference type="EMBL" id="KIJ35059.1"/>
    </source>
</evidence>
<proteinExistence type="predicted"/>
<feature type="compositionally biased region" description="Acidic residues" evidence="1">
    <location>
        <begin position="177"/>
        <end position="186"/>
    </location>
</feature>
<name>A0A0C9UJK9_SPHS4</name>
<dbReference type="EMBL" id="KN837193">
    <property type="protein sequence ID" value="KIJ35059.1"/>
    <property type="molecule type" value="Genomic_DNA"/>
</dbReference>
<dbReference type="AlphaFoldDB" id="A0A0C9UJK9"/>
<accession>A0A0C9UJK9</accession>
<dbReference type="Proteomes" id="UP000054279">
    <property type="component" value="Unassembled WGS sequence"/>
</dbReference>
<keyword evidence="3" id="KW-1185">Reference proteome</keyword>
<evidence type="ECO:0000256" key="1">
    <source>
        <dbReference type="SAM" id="MobiDB-lite"/>
    </source>
</evidence>
<feature type="region of interest" description="Disordered" evidence="1">
    <location>
        <begin position="131"/>
        <end position="186"/>
    </location>
</feature>
<sequence length="361" mass="40380">MDNEPNAHMQVDLSTTTMSAIQAFKTDSSTPVFIAIKHKMGCPICDASALHCMAVKRSYEIRLAEKDISHAVTDAWPELVRYQDDYYRLLEDYNVLKESIRSAKAKAEECRAKMTQTYNKLDSRQVTIQNLGDQLNYPPARTSSSKTSTSSRSLNTTLGGHPAWADRNGYRITDIPTSDEEDDDEDLAGLPTIPEDIPQNIPLIPPTKHAHPVSKTIQNDSKVIHEAGIPAIGGSRLPPKQKRIVADPPTSIMGILPILPKPLGKARAERWDQPALRGASEWIMEHDIHDSEMRRLYIKGKALPPHERSPDHTAAMFHIDEYARSLPGLPRNLVTHHNDPDWMTEVIQNFNANPSGVPRNL</sequence>
<evidence type="ECO:0000313" key="3">
    <source>
        <dbReference type="Proteomes" id="UP000054279"/>
    </source>
</evidence>
<protein>
    <submittedName>
        <fullName evidence="2">Uncharacterized protein</fullName>
    </submittedName>
</protein>
<organism evidence="2 3">
    <name type="scientific">Sphaerobolus stellatus (strain SS14)</name>
    <dbReference type="NCBI Taxonomy" id="990650"/>
    <lineage>
        <taxon>Eukaryota</taxon>
        <taxon>Fungi</taxon>
        <taxon>Dikarya</taxon>
        <taxon>Basidiomycota</taxon>
        <taxon>Agaricomycotina</taxon>
        <taxon>Agaricomycetes</taxon>
        <taxon>Phallomycetidae</taxon>
        <taxon>Geastrales</taxon>
        <taxon>Sphaerobolaceae</taxon>
        <taxon>Sphaerobolus</taxon>
    </lineage>
</organism>
<feature type="compositionally biased region" description="Low complexity" evidence="1">
    <location>
        <begin position="142"/>
        <end position="157"/>
    </location>
</feature>